<evidence type="ECO:0000313" key="3">
    <source>
        <dbReference type="EMBL" id="MBY29199.1"/>
    </source>
</evidence>
<proteinExistence type="predicted"/>
<protein>
    <submittedName>
        <fullName evidence="3">Uncharacterized protein</fullName>
    </submittedName>
</protein>
<dbReference type="GO" id="GO:0015074">
    <property type="term" value="P:DNA integration"/>
    <property type="evidence" value="ECO:0007669"/>
    <property type="project" value="InterPro"/>
</dbReference>
<dbReference type="EMBL" id="GGMR01016580">
    <property type="protein sequence ID" value="MBY29199.1"/>
    <property type="molecule type" value="Transcribed_RNA"/>
</dbReference>
<sequence length="972" mass="111817">MLDAQPCLENWVDSNETKLLLNNDDKLLDKEVPTTNKENSSLLPVSLGVVVDDIHLLTNVESEDAQPCLENWVDSNETKLLLNNDDKLLDKEVPTTNKENSSLLPVSLGVVVDDIHLLTNVESEAVQPIFKNWINLNNGDDLAQRETDLQKYSIGDCSFDFDKLMENDLYNIDNETEINLPFESYDKSPTKCLNLQPKLNEDFKLVTSSDSYSEDSGSDYIPSFPNLTSDNMIYNSSEDFSDISDLDIDQHAHEDDDSLCSPSTSFTDHNEKQNLQKQVIDSTKRNKTGYNFTGLIDVSKKKPLNNKRRWDKIDNCIFCEKNVTNFTRHIIRNHSSEMEVARYLSFKKGSKDRKLLSDELRKRGNFLCNIGGEQNIKPVRRPNEFSETSDATQYLPCKYCYGLYKRLYLFRHIKHCKSKISEPKQGRNNRAQADAHNILLAFTENDTQLVNEVFPRMAVDAISTVAKTDHLIKAFGSRYLKCHKEKHLVNVVSQKMRTLARLVIQMKVEIPGIKSLQDCLIPKYFDCIVKCTKIVAGYDTSTDSFGSPSVILKMGSSLKQCCDIAEFTLLKNCDNLVLDDPQRNVQQSIINMRSIIDKQWSYEVSTNASKEMYQKKWNKPAYLPLTSDIMLFRNHLINIQNECMKALKKDFNNLKAYKELQESILAQLILLNRRRSGEVQRIFLETYISAPSEVSQEEVQSSLSEMERHLTQQFKRIVIRGKRGRGVPILFTPSLQKSIKLLLETRKVTNYIDKQNTYLFALPNSMSCLRGSDAIRKLSKDCGAKNPENLTSTRLRKQVATVAQLLNLSESDIEQLATFMGHSKEVHKQFYRLSESTFQVAKVSKLLLMMEKGQGQEYRGKSLDEIDINIDSLVTDIEESSDEEKDHPEKKVPVMTSTKDNKSGKKKHERVCWSEEEKKVTREYFTKHILLNKAPKKEECEALKIKYPQLFENKPWKKIKTFIHNIYNKTKR</sequence>
<reference evidence="3" key="1">
    <citation type="submission" date="2018-04" db="EMBL/GenBank/DDBJ databases">
        <title>Transcriptome of Schizaphis graminum biotype I.</title>
        <authorList>
            <person name="Scully E.D."/>
            <person name="Geib S.M."/>
            <person name="Palmer N.A."/>
            <person name="Koch K."/>
            <person name="Bradshaw J."/>
            <person name="Heng-Moss T."/>
            <person name="Sarath G."/>
        </authorList>
    </citation>
    <scope>NUCLEOTIDE SEQUENCE</scope>
</reference>
<dbReference type="Gene3D" id="1.10.443.10">
    <property type="entry name" value="Intergrase catalytic core"/>
    <property type="match status" value="1"/>
</dbReference>
<name>A0A2S2PID2_SCHGA</name>
<dbReference type="SUPFAM" id="SSF56349">
    <property type="entry name" value="DNA breaking-rejoining enzymes"/>
    <property type="match status" value="1"/>
</dbReference>
<dbReference type="GO" id="GO:0003677">
    <property type="term" value="F:DNA binding"/>
    <property type="evidence" value="ECO:0007669"/>
    <property type="project" value="InterPro"/>
</dbReference>
<organism evidence="3">
    <name type="scientific">Schizaphis graminum</name>
    <name type="common">Green bug aphid</name>
    <dbReference type="NCBI Taxonomy" id="13262"/>
    <lineage>
        <taxon>Eukaryota</taxon>
        <taxon>Metazoa</taxon>
        <taxon>Ecdysozoa</taxon>
        <taxon>Arthropoda</taxon>
        <taxon>Hexapoda</taxon>
        <taxon>Insecta</taxon>
        <taxon>Pterygota</taxon>
        <taxon>Neoptera</taxon>
        <taxon>Paraneoptera</taxon>
        <taxon>Hemiptera</taxon>
        <taxon>Sternorrhyncha</taxon>
        <taxon>Aphidomorpha</taxon>
        <taxon>Aphidoidea</taxon>
        <taxon>Aphididae</taxon>
        <taxon>Aphidini</taxon>
        <taxon>Schizaphis</taxon>
    </lineage>
</organism>
<dbReference type="AlphaFoldDB" id="A0A2S2PID2"/>
<dbReference type="GO" id="GO:0006310">
    <property type="term" value="P:DNA recombination"/>
    <property type="evidence" value="ECO:0007669"/>
    <property type="project" value="UniProtKB-KW"/>
</dbReference>
<dbReference type="InterPro" id="IPR011010">
    <property type="entry name" value="DNA_brk_join_enz"/>
</dbReference>
<evidence type="ECO:0000256" key="1">
    <source>
        <dbReference type="ARBA" id="ARBA00023172"/>
    </source>
</evidence>
<evidence type="ECO:0000256" key="2">
    <source>
        <dbReference type="SAM" id="MobiDB-lite"/>
    </source>
</evidence>
<dbReference type="PANTHER" id="PTHR33480:SF1">
    <property type="entry name" value="TYR RECOMBINASE DOMAIN-CONTAINING PROTEIN"/>
    <property type="match status" value="1"/>
</dbReference>
<gene>
    <name evidence="3" type="ORF">g.7856</name>
</gene>
<accession>A0A2S2PID2</accession>
<feature type="region of interest" description="Disordered" evidence="2">
    <location>
        <begin position="254"/>
        <end position="273"/>
    </location>
</feature>
<keyword evidence="1" id="KW-0233">DNA recombination</keyword>
<dbReference type="InterPro" id="IPR013762">
    <property type="entry name" value="Integrase-like_cat_sf"/>
</dbReference>
<feature type="region of interest" description="Disordered" evidence="2">
    <location>
        <begin position="877"/>
        <end position="909"/>
    </location>
</feature>
<dbReference type="PANTHER" id="PTHR33480">
    <property type="entry name" value="SET DOMAIN-CONTAINING PROTEIN-RELATED"/>
    <property type="match status" value="1"/>
</dbReference>